<feature type="domain" description="Get5 C-terminal" evidence="3">
    <location>
        <begin position="194"/>
        <end position="242"/>
    </location>
</feature>
<dbReference type="RefSeq" id="XP_064701956.1">
    <property type="nucleotide sequence ID" value="XM_064851715.1"/>
</dbReference>
<reference evidence="4 5" key="1">
    <citation type="submission" date="2023-08" db="EMBL/GenBank/DDBJ databases">
        <title>Black Yeasts Isolated from many extreme environments.</title>
        <authorList>
            <person name="Coleine C."/>
            <person name="Stajich J.E."/>
            <person name="Selbmann L."/>
        </authorList>
    </citation>
    <scope>NUCLEOTIDE SEQUENCE [LARGE SCALE GENOMIC DNA]</scope>
    <source>
        <strain evidence="4 5">CCFEE 5792</strain>
    </source>
</reference>
<feature type="domain" description="Get5 N-terminal" evidence="2">
    <location>
        <begin position="6"/>
        <end position="158"/>
    </location>
</feature>
<feature type="compositionally biased region" description="Pro residues" evidence="1">
    <location>
        <begin position="44"/>
        <end position="54"/>
    </location>
</feature>
<evidence type="ECO:0000313" key="5">
    <source>
        <dbReference type="Proteomes" id="UP001358417"/>
    </source>
</evidence>
<dbReference type="InterPro" id="IPR024737">
    <property type="entry name" value="Get5_N"/>
</dbReference>
<protein>
    <recommendedName>
        <fullName evidence="6">Ubiquitin-like domain-containing protein</fullName>
    </recommendedName>
</protein>
<dbReference type="Pfam" id="PF17183">
    <property type="entry name" value="Get5_C"/>
    <property type="match status" value="1"/>
</dbReference>
<evidence type="ECO:0000259" key="3">
    <source>
        <dbReference type="Pfam" id="PF17183"/>
    </source>
</evidence>
<keyword evidence="5" id="KW-1185">Reference proteome</keyword>
<name>A0AAV9N048_9EURO</name>
<feature type="compositionally biased region" description="Low complexity" evidence="1">
    <location>
        <begin position="55"/>
        <end position="68"/>
    </location>
</feature>
<gene>
    <name evidence="4" type="ORF">LTR84_008166</name>
</gene>
<dbReference type="EMBL" id="JAVRRD010000030">
    <property type="protein sequence ID" value="KAK5046365.1"/>
    <property type="molecule type" value="Genomic_DNA"/>
</dbReference>
<proteinExistence type="predicted"/>
<accession>A0AAV9N048</accession>
<evidence type="ECO:0000256" key="1">
    <source>
        <dbReference type="SAM" id="MobiDB-lite"/>
    </source>
</evidence>
<evidence type="ECO:0000313" key="4">
    <source>
        <dbReference type="EMBL" id="KAK5046365.1"/>
    </source>
</evidence>
<evidence type="ECO:0008006" key="6">
    <source>
        <dbReference type="Google" id="ProtNLM"/>
    </source>
</evidence>
<dbReference type="InterPro" id="IPR049256">
    <property type="entry name" value="Get5_C"/>
</dbReference>
<dbReference type="GeneID" id="89976330"/>
<dbReference type="Proteomes" id="UP001358417">
    <property type="component" value="Unassembled WGS sequence"/>
</dbReference>
<comment type="caution">
    <text evidence="4">The sequence shown here is derived from an EMBL/GenBank/DDBJ whole genome shotgun (WGS) entry which is preliminary data.</text>
</comment>
<evidence type="ECO:0000259" key="2">
    <source>
        <dbReference type="Pfam" id="PF12754"/>
    </source>
</evidence>
<dbReference type="AlphaFoldDB" id="A0AAV9N048"/>
<dbReference type="Gene3D" id="1.10.286.70">
    <property type="entry name" value="Get5 dimerization domain"/>
    <property type="match status" value="1"/>
</dbReference>
<organism evidence="4 5">
    <name type="scientific">Exophiala bonariae</name>
    <dbReference type="NCBI Taxonomy" id="1690606"/>
    <lineage>
        <taxon>Eukaryota</taxon>
        <taxon>Fungi</taxon>
        <taxon>Dikarya</taxon>
        <taxon>Ascomycota</taxon>
        <taxon>Pezizomycotina</taxon>
        <taxon>Eurotiomycetes</taxon>
        <taxon>Chaetothyriomycetidae</taxon>
        <taxon>Chaetothyriales</taxon>
        <taxon>Herpotrichiellaceae</taxon>
        <taxon>Exophiala</taxon>
    </lineage>
</organism>
<dbReference type="Pfam" id="PF12754">
    <property type="entry name" value="Get5_N"/>
    <property type="match status" value="1"/>
</dbReference>
<feature type="region of interest" description="Disordered" evidence="1">
    <location>
        <begin position="40"/>
        <end position="68"/>
    </location>
</feature>
<sequence length="246" mass="26216">MGDLAFAKQFLNTLDAKPTKYQADHVFDPKTFQLRVPYTLPKLSTPPHPSPPKTSPATAPAPGSEAAAPSASIILKSARNPNMTLTLPSLNPTTITIQSLKEQVQSYLGGPSVVGIDKIKILLNKKPVPPSRRTVVEALDDKLGTAKEIEFGVMIMGGAPDPPPQQPSATATRQAAEITPMEGVEATKVSSEPVQPGAASGAAVLETPAFWDDLQGFLEQRIRDQSEAQTLRGVFEKAWRSSTSAP</sequence>